<dbReference type="EMBL" id="KV426398">
    <property type="protein sequence ID" value="KZV81361.1"/>
    <property type="molecule type" value="Genomic_DNA"/>
</dbReference>
<evidence type="ECO:0000313" key="2">
    <source>
        <dbReference type="Proteomes" id="UP000077266"/>
    </source>
</evidence>
<dbReference type="OrthoDB" id="2682083at2759"/>
<organism evidence="1 2">
    <name type="scientific">Exidia glandulosa HHB12029</name>
    <dbReference type="NCBI Taxonomy" id="1314781"/>
    <lineage>
        <taxon>Eukaryota</taxon>
        <taxon>Fungi</taxon>
        <taxon>Dikarya</taxon>
        <taxon>Basidiomycota</taxon>
        <taxon>Agaricomycotina</taxon>
        <taxon>Agaricomycetes</taxon>
        <taxon>Auriculariales</taxon>
        <taxon>Exidiaceae</taxon>
        <taxon>Exidia</taxon>
    </lineage>
</organism>
<keyword evidence="2" id="KW-1185">Reference proteome</keyword>
<evidence type="ECO:0000313" key="1">
    <source>
        <dbReference type="EMBL" id="KZV81361.1"/>
    </source>
</evidence>
<sequence>MPGFSDLPVELVILVIERVAWDYCSSNKAWVASLCRISRAIQHIITPVLYHTVEVTWRNFETLLEIAARPDSPLHATRCVYIPLVFVPCVQDIDTFVSALQHVQEFAFGLFAFEYWVPHLSPAQRSQLCAVSLHERIQPVSMLCTPPAVKAVIHCIPYLRIVVELSAWDAERLDMLSFHTRYLIMDVEDRGSANLAECLSRKLTTLLRIPTLERLLVRPRIRNHRYRGPGPDFADVLGRWASESREPRLWVEDMPAITSTDVAAWNMQLGCNPAYHEDVYRGRDAWMRGRQLYCQEDVTERRGA</sequence>
<gene>
    <name evidence="1" type="ORF">EXIGLDRAFT_844677</name>
</gene>
<accession>A0A165BWC9</accession>
<protein>
    <recommendedName>
        <fullName evidence="3">F-box domain-containing protein</fullName>
    </recommendedName>
</protein>
<reference evidence="1 2" key="1">
    <citation type="journal article" date="2016" name="Mol. Biol. Evol.">
        <title>Comparative Genomics of Early-Diverging Mushroom-Forming Fungi Provides Insights into the Origins of Lignocellulose Decay Capabilities.</title>
        <authorList>
            <person name="Nagy L.G."/>
            <person name="Riley R."/>
            <person name="Tritt A."/>
            <person name="Adam C."/>
            <person name="Daum C."/>
            <person name="Floudas D."/>
            <person name="Sun H."/>
            <person name="Yadav J.S."/>
            <person name="Pangilinan J."/>
            <person name="Larsson K.H."/>
            <person name="Matsuura K."/>
            <person name="Barry K."/>
            <person name="Labutti K."/>
            <person name="Kuo R."/>
            <person name="Ohm R.A."/>
            <person name="Bhattacharya S.S."/>
            <person name="Shirouzu T."/>
            <person name="Yoshinaga Y."/>
            <person name="Martin F.M."/>
            <person name="Grigoriev I.V."/>
            <person name="Hibbett D.S."/>
        </authorList>
    </citation>
    <scope>NUCLEOTIDE SEQUENCE [LARGE SCALE GENOMIC DNA]</scope>
    <source>
        <strain evidence="1 2">HHB12029</strain>
    </source>
</reference>
<proteinExistence type="predicted"/>
<dbReference type="Proteomes" id="UP000077266">
    <property type="component" value="Unassembled WGS sequence"/>
</dbReference>
<evidence type="ECO:0008006" key="3">
    <source>
        <dbReference type="Google" id="ProtNLM"/>
    </source>
</evidence>
<name>A0A165BWC9_EXIGL</name>
<dbReference type="AlphaFoldDB" id="A0A165BWC9"/>
<dbReference type="InParanoid" id="A0A165BWC9"/>